<dbReference type="InterPro" id="IPR002010">
    <property type="entry name" value="T3SS_IM_R"/>
</dbReference>
<comment type="caution">
    <text evidence="8">The sequence shown here is derived from an EMBL/GenBank/DDBJ whole genome shotgun (WGS) entry which is preliminary data.</text>
</comment>
<comment type="similarity">
    <text evidence="2">Belongs to the FliR/MopE/SpaR family.</text>
</comment>
<keyword evidence="6 7" id="KW-0472">Membrane</keyword>
<keyword evidence="5 7" id="KW-1133">Transmembrane helix</keyword>
<feature type="transmembrane region" description="Helical" evidence="7">
    <location>
        <begin position="197"/>
        <end position="218"/>
    </location>
</feature>
<dbReference type="InterPro" id="IPR018247">
    <property type="entry name" value="EF_Hand_1_Ca_BS"/>
</dbReference>
<feature type="transmembrane region" description="Helical" evidence="7">
    <location>
        <begin position="283"/>
        <end position="305"/>
    </location>
</feature>
<evidence type="ECO:0000256" key="4">
    <source>
        <dbReference type="ARBA" id="ARBA00022692"/>
    </source>
</evidence>
<organism evidence="8 9">
    <name type="scientific">Gimesia maris</name>
    <dbReference type="NCBI Taxonomy" id="122"/>
    <lineage>
        <taxon>Bacteria</taxon>
        <taxon>Pseudomonadati</taxon>
        <taxon>Planctomycetota</taxon>
        <taxon>Planctomycetia</taxon>
        <taxon>Planctomycetales</taxon>
        <taxon>Planctomycetaceae</taxon>
        <taxon>Gimesia</taxon>
    </lineage>
</organism>
<dbReference type="Pfam" id="PF01311">
    <property type="entry name" value="Bac_export_1"/>
    <property type="match status" value="1"/>
</dbReference>
<dbReference type="PANTHER" id="PTHR30065">
    <property type="entry name" value="FLAGELLAR BIOSYNTHETIC PROTEIN FLIR"/>
    <property type="match status" value="1"/>
</dbReference>
<evidence type="ECO:0000256" key="1">
    <source>
        <dbReference type="ARBA" id="ARBA00004651"/>
    </source>
</evidence>
<evidence type="ECO:0000256" key="2">
    <source>
        <dbReference type="ARBA" id="ARBA00009772"/>
    </source>
</evidence>
<protein>
    <recommendedName>
        <fullName evidence="10">Flagellar biosynthetic protein FliR</fullName>
    </recommendedName>
</protein>
<accession>A0A3D3RA82</accession>
<dbReference type="RefSeq" id="WP_154932014.1">
    <property type="nucleotide sequence ID" value="NZ_CP036341.1"/>
</dbReference>
<evidence type="ECO:0000256" key="7">
    <source>
        <dbReference type="SAM" id="Phobius"/>
    </source>
</evidence>
<feature type="transmembrane region" description="Helical" evidence="7">
    <location>
        <begin position="252"/>
        <end position="276"/>
    </location>
</feature>
<proteinExistence type="inferred from homology"/>
<evidence type="ECO:0000313" key="9">
    <source>
        <dbReference type="Proteomes" id="UP000263642"/>
    </source>
</evidence>
<sequence>MSELLDQYVMNPILQLAPGQLLQWAMLQFYAFTLVLVRISGLMIIGPVFGQPIFPTNIRILLILSLSLLITPTLHDQTTVGFYQLDSNQDQRLSQDEVPEHLQDRFEDLVVTAGRQATRELTVNDYRFVTRMPNSLLDYAWSILGELTLGFSLGLGIYIILLSLQMAGQMIDQQAGMALGEVFNPGFDMNASLSGQYLYFIGISVFLLMEPVNGHLLMLSSLIDTFQVFPVGEGIVSTNTLDLLQTLMHQSLVLSIKVAAPLLAISALISISMGYLGHTVPQINVLVIGFPIRAMISLIVLVFTLSGAADIVVESIPTAIDQLSRSTVL</sequence>
<reference evidence="8 9" key="1">
    <citation type="journal article" date="2018" name="Nat. Biotechnol.">
        <title>A standardized bacterial taxonomy based on genome phylogeny substantially revises the tree of life.</title>
        <authorList>
            <person name="Parks D.H."/>
            <person name="Chuvochina M."/>
            <person name="Waite D.W."/>
            <person name="Rinke C."/>
            <person name="Skarshewski A."/>
            <person name="Chaumeil P.A."/>
            <person name="Hugenholtz P."/>
        </authorList>
    </citation>
    <scope>NUCLEOTIDE SEQUENCE [LARGE SCALE GENOMIC DNA]</scope>
    <source>
        <strain evidence="8">UBA9375</strain>
    </source>
</reference>
<dbReference type="PANTHER" id="PTHR30065:SF1">
    <property type="entry name" value="SURFACE PRESENTATION OF ANTIGENS PROTEIN SPAR"/>
    <property type="match status" value="1"/>
</dbReference>
<dbReference type="EMBL" id="DQAY01000132">
    <property type="protein sequence ID" value="HCO25506.1"/>
    <property type="molecule type" value="Genomic_DNA"/>
</dbReference>
<feature type="transmembrane region" description="Helical" evidence="7">
    <location>
        <begin position="56"/>
        <end position="75"/>
    </location>
</feature>
<name>A0A3D3RA82_9PLAN</name>
<dbReference type="PROSITE" id="PS00018">
    <property type="entry name" value="EF_HAND_1"/>
    <property type="match status" value="1"/>
</dbReference>
<evidence type="ECO:0000256" key="3">
    <source>
        <dbReference type="ARBA" id="ARBA00022475"/>
    </source>
</evidence>
<feature type="transmembrane region" description="Helical" evidence="7">
    <location>
        <begin position="139"/>
        <end position="161"/>
    </location>
</feature>
<comment type="subcellular location">
    <subcellularLocation>
        <location evidence="1">Cell membrane</location>
        <topology evidence="1">Multi-pass membrane protein</topology>
    </subcellularLocation>
</comment>
<dbReference type="Proteomes" id="UP000263642">
    <property type="component" value="Unassembled WGS sequence"/>
</dbReference>
<evidence type="ECO:0000313" key="8">
    <source>
        <dbReference type="EMBL" id="HCO25506.1"/>
    </source>
</evidence>
<dbReference type="GO" id="GO:0006605">
    <property type="term" value="P:protein targeting"/>
    <property type="evidence" value="ECO:0007669"/>
    <property type="project" value="InterPro"/>
</dbReference>
<feature type="transmembrane region" description="Helical" evidence="7">
    <location>
        <begin position="29"/>
        <end position="49"/>
    </location>
</feature>
<keyword evidence="3" id="KW-1003">Cell membrane</keyword>
<evidence type="ECO:0008006" key="10">
    <source>
        <dbReference type="Google" id="ProtNLM"/>
    </source>
</evidence>
<gene>
    <name evidence="8" type="ORF">DIT97_21705</name>
</gene>
<dbReference type="GO" id="GO:0005886">
    <property type="term" value="C:plasma membrane"/>
    <property type="evidence" value="ECO:0007669"/>
    <property type="project" value="UniProtKB-SubCell"/>
</dbReference>
<keyword evidence="4 7" id="KW-0812">Transmembrane</keyword>
<evidence type="ECO:0000256" key="5">
    <source>
        <dbReference type="ARBA" id="ARBA00022989"/>
    </source>
</evidence>
<dbReference type="AlphaFoldDB" id="A0A3D3RA82"/>
<evidence type="ECO:0000256" key="6">
    <source>
        <dbReference type="ARBA" id="ARBA00023136"/>
    </source>
</evidence>